<name>A0A101KV49_RHILI</name>
<reference evidence="1 2" key="1">
    <citation type="submission" date="2015-12" db="EMBL/GenBank/DDBJ databases">
        <title>Draft genome sequence of Mesorhizobium sp. UFLA 01-765, a multitolerant efficient symbiont and plant-growth promoting strain isolated from Zn-mining soil using Leucaena leucocephala as a trap plant.</title>
        <authorList>
            <person name="Rangel W.M."/>
            <person name="Thijs S."/>
            <person name="Longatti S.M."/>
            <person name="Moreira F.M."/>
            <person name="Weyens N."/>
            <person name="Vangronsveld J."/>
            <person name="Van Hamme J.D."/>
            <person name="Bottos E.M."/>
            <person name="Rineau F."/>
        </authorList>
    </citation>
    <scope>NUCLEOTIDE SEQUENCE [LARGE SCALE GENOMIC DNA]</scope>
    <source>
        <strain evidence="1 2">UFLA 01-765</strain>
    </source>
</reference>
<evidence type="ECO:0000313" key="2">
    <source>
        <dbReference type="Proteomes" id="UP000053176"/>
    </source>
</evidence>
<proteinExistence type="predicted"/>
<organism evidence="1 2">
    <name type="scientific">Rhizobium loti</name>
    <name type="common">Mesorhizobium loti</name>
    <dbReference type="NCBI Taxonomy" id="381"/>
    <lineage>
        <taxon>Bacteria</taxon>
        <taxon>Pseudomonadati</taxon>
        <taxon>Pseudomonadota</taxon>
        <taxon>Alphaproteobacteria</taxon>
        <taxon>Hyphomicrobiales</taxon>
        <taxon>Phyllobacteriaceae</taxon>
        <taxon>Mesorhizobium</taxon>
    </lineage>
</organism>
<gene>
    <name evidence="1" type="ORF">AU467_16710</name>
</gene>
<evidence type="ECO:0000313" key="1">
    <source>
        <dbReference type="EMBL" id="KUM27541.1"/>
    </source>
</evidence>
<protein>
    <submittedName>
        <fullName evidence="1">Uncharacterized protein</fullName>
    </submittedName>
</protein>
<accession>A0A101KV49</accession>
<dbReference type="AlphaFoldDB" id="A0A101KV49"/>
<sequence length="88" mass="9909">MDERVGGRDGSFAIGIVVGKDRVIVPRYHALTPNRRQLALVHKFLHEPTLEQGTITGPDGQDDIGRPFSSDHFTMKGRLWRDAAWPED</sequence>
<dbReference type="Proteomes" id="UP000053176">
    <property type="component" value="Unassembled WGS sequence"/>
</dbReference>
<dbReference type="EMBL" id="LPWA01000090">
    <property type="protein sequence ID" value="KUM27541.1"/>
    <property type="molecule type" value="Genomic_DNA"/>
</dbReference>
<comment type="caution">
    <text evidence="1">The sequence shown here is derived from an EMBL/GenBank/DDBJ whole genome shotgun (WGS) entry which is preliminary data.</text>
</comment>